<keyword evidence="1" id="KW-0963">Cytoplasm</keyword>
<dbReference type="InterPro" id="IPR058679">
    <property type="entry name" value="RlmG_N"/>
</dbReference>
<evidence type="ECO:0000256" key="4">
    <source>
        <dbReference type="ARBA" id="ARBA00022679"/>
    </source>
</evidence>
<sequence length="379" mass="42253">MMKTFSNAITDLKLTRYPINTKDTLQAWDAADEYLIEFIAKSTNNWQQPIILNDQWGALSLALHPTHPTIISDSFLSHQGIIHNAQTNYIASDDFSLLTPLSALSGKYDLVILKVPKNNALLIEQLIRLHPYISSNTTFVAGGMIKHLPPTLIQTLERYIGPTQASLAQKKARLFHSTINTNVATEKSFPISYTFNFLNHTLTAYGHANVFARQKLDIGTRLLLQNLSSLPLEKAQHIVDLGCGNGALGVCAGIMNPEAQITFTDESFMAVNSAKLTWQHTFPNRQNAQFIVNDCLQGITQEADEILCNPPFHQQHAVGDQIARRMFKQAKQKLALGGALTVIGNRHLNYHVILKRLFGNCTLIASDRKFVVLRTIKSP</sequence>
<reference evidence="8 9" key="1">
    <citation type="submission" date="2021-04" db="EMBL/GenBank/DDBJ databases">
        <authorList>
            <person name="Pira H."/>
            <person name="Risdian C."/>
            <person name="Wink J."/>
        </authorList>
    </citation>
    <scope>NUCLEOTIDE SEQUENCE [LARGE SCALE GENOMIC DNA]</scope>
    <source>
        <strain evidence="8 9">WH53</strain>
    </source>
</reference>
<dbReference type="InterPro" id="IPR017237">
    <property type="entry name" value="RLMG"/>
</dbReference>
<dbReference type="InterPro" id="IPR002052">
    <property type="entry name" value="DNA_methylase_N6_adenine_CS"/>
</dbReference>
<dbReference type="Pfam" id="PF26049">
    <property type="entry name" value="RLMG_N"/>
    <property type="match status" value="1"/>
</dbReference>
<dbReference type="Pfam" id="PF05175">
    <property type="entry name" value="MTS"/>
    <property type="match status" value="1"/>
</dbReference>
<name>A0ABS5Z7V0_9GAMM</name>
<dbReference type="GO" id="GO:0032259">
    <property type="term" value="P:methylation"/>
    <property type="evidence" value="ECO:0007669"/>
    <property type="project" value="UniProtKB-KW"/>
</dbReference>
<feature type="domain" description="Methyltransferase small" evidence="6">
    <location>
        <begin position="204"/>
        <end position="374"/>
    </location>
</feature>
<dbReference type="Gene3D" id="3.40.50.150">
    <property type="entry name" value="Vaccinia Virus protein VP39"/>
    <property type="match status" value="2"/>
</dbReference>
<accession>A0ABS5Z7V0</accession>
<keyword evidence="2" id="KW-0698">rRNA processing</keyword>
<dbReference type="Proteomes" id="UP000690515">
    <property type="component" value="Unassembled WGS sequence"/>
</dbReference>
<keyword evidence="9" id="KW-1185">Reference proteome</keyword>
<keyword evidence="3 8" id="KW-0489">Methyltransferase</keyword>
<gene>
    <name evidence="8" type="ORF">KCG35_03540</name>
</gene>
<dbReference type="InterPro" id="IPR007848">
    <property type="entry name" value="Small_mtfrase_dom"/>
</dbReference>
<dbReference type="PANTHER" id="PTHR47816">
    <property type="entry name" value="RIBOSOMAL RNA SMALL SUBUNIT METHYLTRANSFERASE C"/>
    <property type="match status" value="1"/>
</dbReference>
<evidence type="ECO:0000256" key="1">
    <source>
        <dbReference type="ARBA" id="ARBA00022490"/>
    </source>
</evidence>
<evidence type="ECO:0000256" key="3">
    <source>
        <dbReference type="ARBA" id="ARBA00022603"/>
    </source>
</evidence>
<evidence type="ECO:0000259" key="7">
    <source>
        <dbReference type="Pfam" id="PF26049"/>
    </source>
</evidence>
<keyword evidence="5" id="KW-0949">S-adenosyl-L-methionine</keyword>
<feature type="domain" description="RlmG N-terminal" evidence="7">
    <location>
        <begin position="2"/>
        <end position="180"/>
    </location>
</feature>
<comment type="caution">
    <text evidence="8">The sequence shown here is derived from an EMBL/GenBank/DDBJ whole genome shotgun (WGS) entry which is preliminary data.</text>
</comment>
<protein>
    <submittedName>
        <fullName evidence="8">Methyltransferase</fullName>
    </submittedName>
</protein>
<evidence type="ECO:0000256" key="2">
    <source>
        <dbReference type="ARBA" id="ARBA00022552"/>
    </source>
</evidence>
<dbReference type="GO" id="GO:0008168">
    <property type="term" value="F:methyltransferase activity"/>
    <property type="evidence" value="ECO:0007669"/>
    <property type="project" value="UniProtKB-KW"/>
</dbReference>
<evidence type="ECO:0000313" key="8">
    <source>
        <dbReference type="EMBL" id="MBU2710124.1"/>
    </source>
</evidence>
<dbReference type="PANTHER" id="PTHR47816:SF5">
    <property type="entry name" value="RIBOSOMAL RNA LARGE SUBUNIT METHYLTRANSFERASE G"/>
    <property type="match status" value="1"/>
</dbReference>
<dbReference type="RefSeq" id="WP_215818293.1">
    <property type="nucleotide sequence ID" value="NZ_JAGSOY010000005.1"/>
</dbReference>
<evidence type="ECO:0000313" key="9">
    <source>
        <dbReference type="Proteomes" id="UP000690515"/>
    </source>
</evidence>
<keyword evidence="4" id="KW-0808">Transferase</keyword>
<organism evidence="8 9">
    <name type="scientific">Zooshikella harenae</name>
    <dbReference type="NCBI Taxonomy" id="2827238"/>
    <lineage>
        <taxon>Bacteria</taxon>
        <taxon>Pseudomonadati</taxon>
        <taxon>Pseudomonadota</taxon>
        <taxon>Gammaproteobacteria</taxon>
        <taxon>Oceanospirillales</taxon>
        <taxon>Zooshikellaceae</taxon>
        <taxon>Zooshikella</taxon>
    </lineage>
</organism>
<evidence type="ECO:0000259" key="6">
    <source>
        <dbReference type="Pfam" id="PF05175"/>
    </source>
</evidence>
<dbReference type="EMBL" id="JAGSOY010000005">
    <property type="protein sequence ID" value="MBU2710124.1"/>
    <property type="molecule type" value="Genomic_DNA"/>
</dbReference>
<dbReference type="CDD" id="cd02440">
    <property type="entry name" value="AdoMet_MTases"/>
    <property type="match status" value="1"/>
</dbReference>
<evidence type="ECO:0000256" key="5">
    <source>
        <dbReference type="ARBA" id="ARBA00022691"/>
    </source>
</evidence>
<dbReference type="PIRSF" id="PIRSF037565">
    <property type="entry name" value="RRNA_m2G_Mtase_RsmD_prd"/>
    <property type="match status" value="1"/>
</dbReference>
<proteinExistence type="predicted"/>
<dbReference type="InterPro" id="IPR046977">
    <property type="entry name" value="RsmC/RlmG"/>
</dbReference>
<dbReference type="SUPFAM" id="SSF53335">
    <property type="entry name" value="S-adenosyl-L-methionine-dependent methyltransferases"/>
    <property type="match status" value="1"/>
</dbReference>
<dbReference type="PROSITE" id="PS00092">
    <property type="entry name" value="N6_MTASE"/>
    <property type="match status" value="1"/>
</dbReference>
<dbReference type="InterPro" id="IPR029063">
    <property type="entry name" value="SAM-dependent_MTases_sf"/>
</dbReference>